<dbReference type="EMBL" id="CAJVCH010055888">
    <property type="protein sequence ID" value="CAG7718768.1"/>
    <property type="molecule type" value="Genomic_DNA"/>
</dbReference>
<evidence type="ECO:0000313" key="3">
    <source>
        <dbReference type="Proteomes" id="UP000708208"/>
    </source>
</evidence>
<feature type="domain" description="SCP" evidence="1">
    <location>
        <begin position="1"/>
        <end position="137"/>
    </location>
</feature>
<dbReference type="OrthoDB" id="337038at2759"/>
<accession>A0A8J2JEJ9</accession>
<proteinExistence type="predicted"/>
<evidence type="ECO:0000313" key="2">
    <source>
        <dbReference type="EMBL" id="CAG7718768.1"/>
    </source>
</evidence>
<dbReference type="InterPro" id="IPR018244">
    <property type="entry name" value="Allrgn_V5/Tpx1_CS"/>
</dbReference>
<reference evidence="2" key="1">
    <citation type="submission" date="2021-06" db="EMBL/GenBank/DDBJ databases">
        <authorList>
            <person name="Hodson N. C."/>
            <person name="Mongue J. A."/>
            <person name="Jaron S. K."/>
        </authorList>
    </citation>
    <scope>NUCLEOTIDE SEQUENCE</scope>
</reference>
<dbReference type="GO" id="GO:0005576">
    <property type="term" value="C:extracellular region"/>
    <property type="evidence" value="ECO:0007669"/>
    <property type="project" value="InterPro"/>
</dbReference>
<dbReference type="PROSITE" id="PS01009">
    <property type="entry name" value="CRISP_1"/>
    <property type="match status" value="1"/>
</dbReference>
<dbReference type="PANTHER" id="PTHR10334">
    <property type="entry name" value="CYSTEINE-RICH SECRETORY PROTEIN-RELATED"/>
    <property type="match status" value="1"/>
</dbReference>
<dbReference type="SMART" id="SM00198">
    <property type="entry name" value="SCP"/>
    <property type="match status" value="1"/>
</dbReference>
<organism evidence="2 3">
    <name type="scientific">Allacma fusca</name>
    <dbReference type="NCBI Taxonomy" id="39272"/>
    <lineage>
        <taxon>Eukaryota</taxon>
        <taxon>Metazoa</taxon>
        <taxon>Ecdysozoa</taxon>
        <taxon>Arthropoda</taxon>
        <taxon>Hexapoda</taxon>
        <taxon>Collembola</taxon>
        <taxon>Symphypleona</taxon>
        <taxon>Sminthuridae</taxon>
        <taxon>Allacma</taxon>
    </lineage>
</organism>
<dbReference type="AlphaFoldDB" id="A0A8J2JEJ9"/>
<keyword evidence="3" id="KW-1185">Reference proteome</keyword>
<dbReference type="Pfam" id="PF00188">
    <property type="entry name" value="CAP"/>
    <property type="match status" value="1"/>
</dbReference>
<dbReference type="InterPro" id="IPR014044">
    <property type="entry name" value="CAP_dom"/>
</dbReference>
<evidence type="ECO:0000259" key="1">
    <source>
        <dbReference type="SMART" id="SM00198"/>
    </source>
</evidence>
<dbReference type="InterPro" id="IPR001283">
    <property type="entry name" value="CRISP-related"/>
</dbReference>
<dbReference type="Proteomes" id="UP000708208">
    <property type="component" value="Unassembled WGS sequence"/>
</dbReference>
<name>A0A8J2JEJ9_9HEXA</name>
<sequence length="144" mass="16351">MLQRHNANRWEHQVGGLTTNYYLEHLAQICANYYASIDQIDHSCPEARGYGENLSWSWDSRGSPDDPSAVATAYDSWFSEGDDYNYYTGKSYGGVVGHFTQILWRESQELGCATSQNTWQQSTVVVCLYNPPGNYIGQETQNVF</sequence>
<protein>
    <recommendedName>
        <fullName evidence="1">SCP domain-containing protein</fullName>
    </recommendedName>
</protein>
<gene>
    <name evidence="2" type="ORF">AFUS01_LOCUS8139</name>
</gene>
<comment type="caution">
    <text evidence="2">The sequence shown here is derived from an EMBL/GenBank/DDBJ whole genome shotgun (WGS) entry which is preliminary data.</text>
</comment>